<gene>
    <name evidence="1" type="ORF">INT80_07080</name>
</gene>
<evidence type="ECO:0000313" key="1">
    <source>
        <dbReference type="EMBL" id="MBF4102627.1"/>
    </source>
</evidence>
<dbReference type="AlphaFoldDB" id="A0A930URG4"/>
<comment type="caution">
    <text evidence="1">The sequence shown here is derived from an EMBL/GenBank/DDBJ whole genome shotgun (WGS) entry which is preliminary data.</text>
</comment>
<name>A0A930URG4_9PAST</name>
<protein>
    <submittedName>
        <fullName evidence="1">Uncharacterized protein</fullName>
    </submittedName>
</protein>
<sequence>MELIMVVVNGNAEFGSDSYYDNWLNEVFMKNVEEGKANAMYQGFYENRI</sequence>
<organism evidence="1">
    <name type="scientific">Gallibacterium anatis</name>
    <dbReference type="NCBI Taxonomy" id="750"/>
    <lineage>
        <taxon>Bacteria</taxon>
        <taxon>Pseudomonadati</taxon>
        <taxon>Pseudomonadota</taxon>
        <taxon>Gammaproteobacteria</taxon>
        <taxon>Pasteurellales</taxon>
        <taxon>Pasteurellaceae</taxon>
        <taxon>Gallibacterium</taxon>
    </lineage>
</organism>
<proteinExistence type="predicted"/>
<dbReference type="EMBL" id="JADION010000016">
    <property type="protein sequence ID" value="MBF4102627.1"/>
    <property type="molecule type" value="Genomic_DNA"/>
</dbReference>
<reference evidence="1" key="1">
    <citation type="submission" date="2020-11" db="EMBL/GenBank/DDBJ databases">
        <title>Gallibacterium anatis 1637, full genome, WGS.</title>
        <authorList>
            <person name="Laishevtcev A.I."/>
            <person name="Yakimova E.A."/>
            <person name="Petkovich D."/>
            <person name="Stepanova T.V."/>
            <person name="Kalendr R.S."/>
            <person name="Rubalsky E.O."/>
            <person name="Zulkarneev E.R."/>
            <person name="Aleshkin A.V."/>
        </authorList>
    </citation>
    <scope>NUCLEOTIDE SEQUENCE</scope>
    <source>
        <strain evidence="1">1637</strain>
    </source>
</reference>
<accession>A0A930URG4</accession>